<protein>
    <submittedName>
        <fullName evidence="1">Uncharacterized protein</fullName>
    </submittedName>
</protein>
<sequence length="104" mass="11838">MNAIKSKKTAFFVILFCLVFIAYLSTISNRDLDQITTDVPAFSGIKTTDVSSPTLEEKLVGTEEIEGYTVETYQEFEIYKDKDGNIKKVVPTSNFNYLKYKSDE</sequence>
<evidence type="ECO:0000313" key="2">
    <source>
        <dbReference type="Proteomes" id="UP000233440"/>
    </source>
</evidence>
<name>A0A2N3LQI6_9BACI</name>
<dbReference type="RefSeq" id="WP_101352477.1">
    <property type="nucleotide sequence ID" value="NZ_PIQO01000001.1"/>
</dbReference>
<evidence type="ECO:0000313" key="1">
    <source>
        <dbReference type="EMBL" id="PKR86829.1"/>
    </source>
</evidence>
<comment type="caution">
    <text evidence="1">The sequence shown here is derived from an EMBL/GenBank/DDBJ whole genome shotgun (WGS) entry which is preliminary data.</text>
</comment>
<reference evidence="1 2" key="1">
    <citation type="submission" date="2017-11" db="EMBL/GenBank/DDBJ databases">
        <title>Bacillus camelliae sp. nov., isolated from pu'er tea.</title>
        <authorList>
            <person name="Niu L."/>
        </authorList>
    </citation>
    <scope>NUCLEOTIDE SEQUENCE [LARGE SCALE GENOMIC DNA]</scope>
    <source>
        <strain evidence="1 2">7578-1</strain>
    </source>
</reference>
<dbReference type="OrthoDB" id="2655258at2"/>
<dbReference type="Proteomes" id="UP000233440">
    <property type="component" value="Unassembled WGS sequence"/>
</dbReference>
<proteinExistence type="predicted"/>
<dbReference type="AlphaFoldDB" id="A0A2N3LQI6"/>
<keyword evidence="2" id="KW-1185">Reference proteome</keyword>
<accession>A0A2N3LQI6</accession>
<gene>
    <name evidence="1" type="ORF">CWO92_01885</name>
</gene>
<organism evidence="1 2">
    <name type="scientific">Heyndrickxia camelliae</name>
    <dbReference type="NCBI Taxonomy" id="1707093"/>
    <lineage>
        <taxon>Bacteria</taxon>
        <taxon>Bacillati</taxon>
        <taxon>Bacillota</taxon>
        <taxon>Bacilli</taxon>
        <taxon>Bacillales</taxon>
        <taxon>Bacillaceae</taxon>
        <taxon>Heyndrickxia</taxon>
    </lineage>
</organism>
<dbReference type="EMBL" id="PIQO01000001">
    <property type="protein sequence ID" value="PKR86829.1"/>
    <property type="molecule type" value="Genomic_DNA"/>
</dbReference>